<dbReference type="Gene3D" id="1.10.10.10">
    <property type="entry name" value="Winged helix-like DNA-binding domain superfamily/Winged helix DNA-binding domain"/>
    <property type="match status" value="1"/>
</dbReference>
<dbReference type="PANTHER" id="PTHR30136">
    <property type="entry name" value="HELIX-TURN-HELIX TRANSCRIPTIONAL REGULATOR, ICLR FAMILY"/>
    <property type="match status" value="1"/>
</dbReference>
<dbReference type="PROSITE" id="PS51078">
    <property type="entry name" value="ICLR_ED"/>
    <property type="match status" value="1"/>
</dbReference>
<evidence type="ECO:0000256" key="3">
    <source>
        <dbReference type="ARBA" id="ARBA00023163"/>
    </source>
</evidence>
<evidence type="ECO:0000259" key="4">
    <source>
        <dbReference type="PROSITE" id="PS51078"/>
    </source>
</evidence>
<reference evidence="5" key="1">
    <citation type="submission" date="2021-06" db="EMBL/GenBank/DDBJ databases">
        <title>Description of novel taxa of the family Lachnospiraceae.</title>
        <authorList>
            <person name="Chaplin A.V."/>
            <person name="Sokolova S.R."/>
            <person name="Pikina A.P."/>
            <person name="Korzhanova M."/>
            <person name="Belova V."/>
            <person name="Korostin D."/>
            <person name="Efimov B.A."/>
        </authorList>
    </citation>
    <scope>NUCLEOTIDE SEQUENCE</scope>
    <source>
        <strain evidence="5">ASD5720</strain>
    </source>
</reference>
<evidence type="ECO:0000256" key="1">
    <source>
        <dbReference type="ARBA" id="ARBA00023015"/>
    </source>
</evidence>
<feature type="domain" description="IclR-ED" evidence="4">
    <location>
        <begin position="66"/>
        <end position="249"/>
    </location>
</feature>
<dbReference type="InterPro" id="IPR014757">
    <property type="entry name" value="Tscrpt_reg_IclR_C"/>
</dbReference>
<comment type="caution">
    <text evidence="5">The sequence shown here is derived from an EMBL/GenBank/DDBJ whole genome shotgun (WGS) entry which is preliminary data.</text>
</comment>
<dbReference type="InterPro" id="IPR036390">
    <property type="entry name" value="WH_DNA-bd_sf"/>
</dbReference>
<dbReference type="SUPFAM" id="SSF55781">
    <property type="entry name" value="GAF domain-like"/>
    <property type="match status" value="1"/>
</dbReference>
<evidence type="ECO:0000313" key="5">
    <source>
        <dbReference type="EMBL" id="MBU9737496.1"/>
    </source>
</evidence>
<dbReference type="Pfam" id="PF01614">
    <property type="entry name" value="IclR_C"/>
    <property type="match status" value="1"/>
</dbReference>
<sequence>MNKAAMRTLDILTYVSGSRRPVTPKAISEALNIPLAGTNDILDTMVRMEYLMQPDKGVRAFAVGIRAFEAGAAYIQGADLLKAAKPYLREMSRETKATAFLAVRNKDKIVYLDKVEGSAAVITTAQLGSSKDMYNTGLGKAILASMPVAEVERIYEGRELIPQTSNTIRDIEGLKKDLFQTRQRGYAIDDCEGENTVYCIAAPIRNYEGNVIAAVSIANFKENGRQAENAEHVRLLLDNARRISGQMGYTGKDLYYKE</sequence>
<keyword evidence="6" id="KW-1185">Reference proteome</keyword>
<dbReference type="AlphaFoldDB" id="A0A949K5G8"/>
<dbReference type="InterPro" id="IPR050707">
    <property type="entry name" value="HTH_MetabolicPath_Reg"/>
</dbReference>
<dbReference type="SMART" id="SM00346">
    <property type="entry name" value="HTH_ICLR"/>
    <property type="match status" value="1"/>
</dbReference>
<dbReference type="Gene3D" id="3.30.450.40">
    <property type="match status" value="1"/>
</dbReference>
<dbReference type="PANTHER" id="PTHR30136:SF35">
    <property type="entry name" value="HTH-TYPE TRANSCRIPTIONAL REGULATOR RV1719"/>
    <property type="match status" value="1"/>
</dbReference>
<proteinExistence type="predicted"/>
<evidence type="ECO:0000256" key="2">
    <source>
        <dbReference type="ARBA" id="ARBA00023125"/>
    </source>
</evidence>
<dbReference type="GO" id="GO:0003677">
    <property type="term" value="F:DNA binding"/>
    <property type="evidence" value="ECO:0007669"/>
    <property type="project" value="UniProtKB-KW"/>
</dbReference>
<dbReference type="RefSeq" id="WP_158345512.1">
    <property type="nucleotide sequence ID" value="NZ_JAHQCW010000021.1"/>
</dbReference>
<dbReference type="GO" id="GO:0003700">
    <property type="term" value="F:DNA-binding transcription factor activity"/>
    <property type="evidence" value="ECO:0007669"/>
    <property type="project" value="TreeGrafter"/>
</dbReference>
<name>A0A949K5G8_9FIRM</name>
<organism evidence="5 6">
    <name type="scientific">Diplocloster agilis</name>
    <dbReference type="NCBI Taxonomy" id="2850323"/>
    <lineage>
        <taxon>Bacteria</taxon>
        <taxon>Bacillati</taxon>
        <taxon>Bacillota</taxon>
        <taxon>Clostridia</taxon>
        <taxon>Lachnospirales</taxon>
        <taxon>Lachnospiraceae</taxon>
        <taxon>Diplocloster</taxon>
    </lineage>
</organism>
<keyword evidence="1" id="KW-0805">Transcription regulation</keyword>
<dbReference type="InterPro" id="IPR005471">
    <property type="entry name" value="Tscrpt_reg_IclR_N"/>
</dbReference>
<dbReference type="GO" id="GO:0045892">
    <property type="term" value="P:negative regulation of DNA-templated transcription"/>
    <property type="evidence" value="ECO:0007669"/>
    <property type="project" value="TreeGrafter"/>
</dbReference>
<gene>
    <name evidence="5" type="ORF">KTH89_13180</name>
</gene>
<dbReference type="EMBL" id="JAHQCW010000021">
    <property type="protein sequence ID" value="MBU9737496.1"/>
    <property type="molecule type" value="Genomic_DNA"/>
</dbReference>
<keyword evidence="2" id="KW-0238">DNA-binding</keyword>
<evidence type="ECO:0000313" key="6">
    <source>
        <dbReference type="Proteomes" id="UP000712157"/>
    </source>
</evidence>
<keyword evidence="3" id="KW-0804">Transcription</keyword>
<accession>A0A949K5G8</accession>
<protein>
    <submittedName>
        <fullName evidence="5">IclR family transcriptional regulator</fullName>
    </submittedName>
</protein>
<dbReference type="Proteomes" id="UP000712157">
    <property type="component" value="Unassembled WGS sequence"/>
</dbReference>
<dbReference type="Pfam" id="PF09339">
    <property type="entry name" value="HTH_IclR"/>
    <property type="match status" value="1"/>
</dbReference>
<dbReference type="InterPro" id="IPR036388">
    <property type="entry name" value="WH-like_DNA-bd_sf"/>
</dbReference>
<dbReference type="SUPFAM" id="SSF46785">
    <property type="entry name" value="Winged helix' DNA-binding domain"/>
    <property type="match status" value="1"/>
</dbReference>
<dbReference type="InterPro" id="IPR029016">
    <property type="entry name" value="GAF-like_dom_sf"/>
</dbReference>